<sequence length="200" mass="23816">MTKQNSMLRSTLRKKRRQCSVYQQRRVEHQAFRQLIRQPEFLHAQKVGLYLSAFGEVQTHLLIEYCFQKNKQVFLPMICNMNQHLVWVSINQNQYRNRRFAHHALGMREPMTSRGFHVGHLDLLIMPLLACDRLGTRMGMGGGFYDRTLASAPHRPFRLGLAHQFQFLNEELNKNNWDQGLDALQTEQHFYRFRRHFSQS</sequence>
<dbReference type="InterPro" id="IPR024185">
    <property type="entry name" value="FTHF_cligase-like_sf"/>
</dbReference>
<feature type="binding site" evidence="4">
    <location>
        <position position="56"/>
    </location>
    <ligand>
        <name>substrate</name>
    </ligand>
</feature>
<comment type="similarity">
    <text evidence="1 5">Belongs to the 5-formyltetrahydrofolate cyclo-ligase family.</text>
</comment>
<dbReference type="GO" id="GO:0005524">
    <property type="term" value="F:ATP binding"/>
    <property type="evidence" value="ECO:0007669"/>
    <property type="project" value="UniProtKB-KW"/>
</dbReference>
<keyword evidence="3 4" id="KW-0067">ATP-binding</keyword>
<comment type="catalytic activity">
    <reaction evidence="5">
        <text>(6S)-5-formyl-5,6,7,8-tetrahydrofolate + ATP = (6R)-5,10-methenyltetrahydrofolate + ADP + phosphate</text>
        <dbReference type="Rhea" id="RHEA:10488"/>
        <dbReference type="ChEBI" id="CHEBI:30616"/>
        <dbReference type="ChEBI" id="CHEBI:43474"/>
        <dbReference type="ChEBI" id="CHEBI:57455"/>
        <dbReference type="ChEBI" id="CHEBI:57457"/>
        <dbReference type="ChEBI" id="CHEBI:456216"/>
        <dbReference type="EC" id="6.3.3.2"/>
    </reaction>
</comment>
<dbReference type="EC" id="6.3.3.2" evidence="5"/>
<dbReference type="PIRSF" id="PIRSF006806">
    <property type="entry name" value="FTHF_cligase"/>
    <property type="match status" value="1"/>
</dbReference>
<dbReference type="InterPro" id="IPR002698">
    <property type="entry name" value="FTHF_cligase"/>
</dbReference>
<dbReference type="PANTHER" id="PTHR23407">
    <property type="entry name" value="ATPASE INHIBITOR/5-FORMYLTETRAHYDROFOLATE CYCLO-LIGASE"/>
    <property type="match status" value="1"/>
</dbReference>
<gene>
    <name evidence="6" type="ORF">RFH51_04025</name>
</gene>
<proteinExistence type="inferred from homology"/>
<dbReference type="NCBIfam" id="TIGR02727">
    <property type="entry name" value="MTHFS_bact"/>
    <property type="match status" value="1"/>
</dbReference>
<evidence type="ECO:0000256" key="1">
    <source>
        <dbReference type="ARBA" id="ARBA00010638"/>
    </source>
</evidence>
<evidence type="ECO:0000256" key="2">
    <source>
        <dbReference type="ARBA" id="ARBA00022741"/>
    </source>
</evidence>
<keyword evidence="5" id="KW-0479">Metal-binding</keyword>
<protein>
    <recommendedName>
        <fullName evidence="5">5-formyltetrahydrofolate cyclo-ligase</fullName>
        <ecNumber evidence="5">6.3.3.2</ecNumber>
    </recommendedName>
</protein>
<keyword evidence="5" id="KW-0460">Magnesium</keyword>
<dbReference type="SUPFAM" id="SSF100950">
    <property type="entry name" value="NagB/RpiA/CoA transferase-like"/>
    <property type="match status" value="1"/>
</dbReference>
<reference evidence="6" key="1">
    <citation type="submission" date="2023-08" db="EMBL/GenBank/DDBJ databases">
        <title>Emergence of clinically-relevant ST2 carbapenem-resistant Acinetobacter baumannii strains in hospital sewages in Zhejiang, East of China.</title>
        <authorList>
            <person name="Kaichao C."/>
            <person name="Zhang R."/>
        </authorList>
    </citation>
    <scope>NUCLEOTIDE SEQUENCE</scope>
    <source>
        <strain evidence="6">M-SY-60</strain>
    </source>
</reference>
<dbReference type="GO" id="GO:0046872">
    <property type="term" value="F:metal ion binding"/>
    <property type="evidence" value="ECO:0007669"/>
    <property type="project" value="UniProtKB-KW"/>
</dbReference>
<dbReference type="RefSeq" id="WP_004863290.1">
    <property type="nucleotide sequence ID" value="NZ_BBLI01000065.1"/>
</dbReference>
<comment type="caution">
    <text evidence="6">The sequence shown here is derived from an EMBL/GenBank/DDBJ whole genome shotgun (WGS) entry which is preliminary data.</text>
</comment>
<dbReference type="GeneID" id="84209562"/>
<evidence type="ECO:0000256" key="4">
    <source>
        <dbReference type="PIRSR" id="PIRSR006806-1"/>
    </source>
</evidence>
<dbReference type="InterPro" id="IPR037171">
    <property type="entry name" value="NagB/RpiA_transferase-like"/>
</dbReference>
<evidence type="ECO:0000313" key="7">
    <source>
        <dbReference type="Proteomes" id="UP001243195"/>
    </source>
</evidence>
<keyword evidence="6" id="KW-0436">Ligase</keyword>
<evidence type="ECO:0000256" key="5">
    <source>
        <dbReference type="RuleBase" id="RU361279"/>
    </source>
</evidence>
<dbReference type="EMBL" id="JAVIDA010000004">
    <property type="protein sequence ID" value="MDQ9070629.1"/>
    <property type="molecule type" value="Genomic_DNA"/>
</dbReference>
<dbReference type="PANTHER" id="PTHR23407:SF1">
    <property type="entry name" value="5-FORMYLTETRAHYDROFOLATE CYCLO-LIGASE"/>
    <property type="match status" value="1"/>
</dbReference>
<dbReference type="GO" id="GO:0035999">
    <property type="term" value="P:tetrahydrofolate interconversion"/>
    <property type="evidence" value="ECO:0007669"/>
    <property type="project" value="TreeGrafter"/>
</dbReference>
<feature type="binding site" evidence="4">
    <location>
        <position position="51"/>
    </location>
    <ligand>
        <name>substrate</name>
    </ligand>
</feature>
<dbReference type="Proteomes" id="UP001243195">
    <property type="component" value="Unassembled WGS sequence"/>
</dbReference>
<dbReference type="GO" id="GO:0030272">
    <property type="term" value="F:5-formyltetrahydrofolate cyclo-ligase activity"/>
    <property type="evidence" value="ECO:0007669"/>
    <property type="project" value="UniProtKB-EC"/>
</dbReference>
<keyword evidence="2 4" id="KW-0547">Nucleotide-binding</keyword>
<organism evidence="6 7">
    <name type="scientific">Acinetobacter gerneri</name>
    <dbReference type="NCBI Taxonomy" id="202952"/>
    <lineage>
        <taxon>Bacteria</taxon>
        <taxon>Pseudomonadati</taxon>
        <taxon>Pseudomonadota</taxon>
        <taxon>Gammaproteobacteria</taxon>
        <taxon>Moraxellales</taxon>
        <taxon>Moraxellaceae</taxon>
        <taxon>Acinetobacter</taxon>
    </lineage>
</organism>
<feature type="binding site" evidence="4">
    <location>
        <begin position="137"/>
        <end position="145"/>
    </location>
    <ligand>
        <name>ATP</name>
        <dbReference type="ChEBI" id="CHEBI:30616"/>
    </ligand>
</feature>
<dbReference type="Pfam" id="PF01812">
    <property type="entry name" value="5-FTHF_cyc-lig"/>
    <property type="match status" value="1"/>
</dbReference>
<name>A0AAW8JFP0_9GAMM</name>
<evidence type="ECO:0000256" key="3">
    <source>
        <dbReference type="ARBA" id="ARBA00022840"/>
    </source>
</evidence>
<accession>A0AAW8JFP0</accession>
<evidence type="ECO:0000313" key="6">
    <source>
        <dbReference type="EMBL" id="MDQ9070629.1"/>
    </source>
</evidence>
<comment type="cofactor">
    <cofactor evidence="5">
        <name>Mg(2+)</name>
        <dbReference type="ChEBI" id="CHEBI:18420"/>
    </cofactor>
</comment>
<dbReference type="Gene3D" id="3.40.50.10420">
    <property type="entry name" value="NagB/RpiA/CoA transferase-like"/>
    <property type="match status" value="1"/>
</dbReference>
<dbReference type="GO" id="GO:0009396">
    <property type="term" value="P:folic acid-containing compound biosynthetic process"/>
    <property type="evidence" value="ECO:0007669"/>
    <property type="project" value="TreeGrafter"/>
</dbReference>
<dbReference type="AlphaFoldDB" id="A0AAW8JFP0"/>